<organism evidence="7 8">
    <name type="scientific">Shimazuella alba</name>
    <dbReference type="NCBI Taxonomy" id="2690964"/>
    <lineage>
        <taxon>Bacteria</taxon>
        <taxon>Bacillati</taxon>
        <taxon>Bacillota</taxon>
        <taxon>Bacilli</taxon>
        <taxon>Bacillales</taxon>
        <taxon>Thermoactinomycetaceae</taxon>
        <taxon>Shimazuella</taxon>
    </lineage>
</organism>
<accession>A0A6I4VSC4</accession>
<keyword evidence="2" id="KW-1003">Cell membrane</keyword>
<feature type="transmembrane region" description="Helical" evidence="6">
    <location>
        <begin position="160"/>
        <end position="177"/>
    </location>
</feature>
<dbReference type="PIRSF" id="PIRSF038958">
    <property type="entry name" value="PG_synth_SpoVB"/>
    <property type="match status" value="1"/>
</dbReference>
<dbReference type="RefSeq" id="WP_160800682.1">
    <property type="nucleotide sequence ID" value="NZ_WUUL01000003.1"/>
</dbReference>
<feature type="transmembrane region" description="Helical" evidence="6">
    <location>
        <begin position="362"/>
        <end position="380"/>
    </location>
</feature>
<dbReference type="InterPro" id="IPR024923">
    <property type="entry name" value="PG_synth_SpoVB"/>
</dbReference>
<dbReference type="PANTHER" id="PTHR30250:SF21">
    <property type="entry name" value="LIPID II FLIPPASE MURJ"/>
    <property type="match status" value="1"/>
</dbReference>
<evidence type="ECO:0000313" key="7">
    <source>
        <dbReference type="EMBL" id="MXQ53331.1"/>
    </source>
</evidence>
<feature type="transmembrane region" description="Helical" evidence="6">
    <location>
        <begin position="234"/>
        <end position="254"/>
    </location>
</feature>
<feature type="transmembrane region" description="Helical" evidence="6">
    <location>
        <begin position="417"/>
        <end position="436"/>
    </location>
</feature>
<keyword evidence="5 6" id="KW-0472">Membrane</keyword>
<reference evidence="7 8" key="1">
    <citation type="submission" date="2019-12" db="EMBL/GenBank/DDBJ databases">
        <title>Whole-genome analyses of novel actinobacteria.</title>
        <authorList>
            <person name="Sahin N."/>
            <person name="Saygin H."/>
        </authorList>
    </citation>
    <scope>NUCLEOTIDE SEQUENCE [LARGE SCALE GENOMIC DNA]</scope>
    <source>
        <strain evidence="7 8">KC615</strain>
    </source>
</reference>
<evidence type="ECO:0000256" key="5">
    <source>
        <dbReference type="ARBA" id="ARBA00023136"/>
    </source>
</evidence>
<dbReference type="GO" id="GO:0005886">
    <property type="term" value="C:plasma membrane"/>
    <property type="evidence" value="ECO:0007669"/>
    <property type="project" value="UniProtKB-SubCell"/>
</dbReference>
<evidence type="ECO:0000256" key="1">
    <source>
        <dbReference type="ARBA" id="ARBA00004651"/>
    </source>
</evidence>
<feature type="transmembrane region" description="Helical" evidence="6">
    <location>
        <begin position="487"/>
        <end position="506"/>
    </location>
</feature>
<feature type="transmembrane region" description="Helical" evidence="6">
    <location>
        <begin position="322"/>
        <end position="342"/>
    </location>
</feature>
<proteinExistence type="predicted"/>
<protein>
    <submittedName>
        <fullName evidence="7">Oligosaccharide flippase family protein</fullName>
    </submittedName>
</protein>
<comment type="subcellular location">
    <subcellularLocation>
        <location evidence="1">Cell membrane</location>
        <topology evidence="1">Multi-pass membrane protein</topology>
    </subcellularLocation>
</comment>
<feature type="transmembrane region" description="Helical" evidence="6">
    <location>
        <begin position="121"/>
        <end position="139"/>
    </location>
</feature>
<keyword evidence="8" id="KW-1185">Reference proteome</keyword>
<sequence>MSNKIIKGTLILSIATLLTKILGSLFWAPLQNIAGDHVVGLYRISFPFYSILLMIASAGIPITVSKFVAERLAHDDYAGAQRVKKAAAIILSLTGVFFGLILFFGASFVANVMLHSPQNTLPIQVLAVAILFVPVMGAYRGYFQGHQQMMPTGISQVIEQVIRVVTVIALVYWLKASGFGAEILAAGATAGAVLGAIAGLLVVLWYNSRDKTPKIEESSPRRRPESLWGLSKKIIAYAIPISLASLVLPLIGLVDSLTIPRILVSMGNTDAMTGTLYGIYARGEPFVNIISTFSSSLTLALIPAIGAYVAKNNMEAVNNKISQAWMMTLIISLPASLGLSILAEPFNIAMYMDEKGTTTLAILAFSAIFSTLAVTSSGILQGLGYNKLPVRHLLIGAGVKFISNFIFVPLYGIAGSAIAMVIAYIVVCMLNLWMVFRKTNVTVSIKNVFVKPLFSSLIMAGILYVSYHPMRGWFAAEHFSRWGYMGISFIYIVIAMVIYFLVLILTKTVTHNELRMLPMGNKLVRFFQKIKLLKQVESM</sequence>
<feature type="transmembrane region" description="Helical" evidence="6">
    <location>
        <begin position="448"/>
        <end position="467"/>
    </location>
</feature>
<dbReference type="InterPro" id="IPR050833">
    <property type="entry name" value="Poly_Biosynth_Transport"/>
</dbReference>
<evidence type="ECO:0000313" key="8">
    <source>
        <dbReference type="Proteomes" id="UP000430692"/>
    </source>
</evidence>
<comment type="caution">
    <text evidence="7">The sequence shown here is derived from an EMBL/GenBank/DDBJ whole genome shotgun (WGS) entry which is preliminary data.</text>
</comment>
<gene>
    <name evidence="7" type="ORF">GSM42_06205</name>
</gene>
<keyword evidence="4 6" id="KW-1133">Transmembrane helix</keyword>
<feature type="transmembrane region" description="Helical" evidence="6">
    <location>
        <begin position="392"/>
        <end position="411"/>
    </location>
</feature>
<evidence type="ECO:0000256" key="4">
    <source>
        <dbReference type="ARBA" id="ARBA00022989"/>
    </source>
</evidence>
<dbReference type="EMBL" id="WUUL01000003">
    <property type="protein sequence ID" value="MXQ53331.1"/>
    <property type="molecule type" value="Genomic_DNA"/>
</dbReference>
<feature type="transmembrane region" description="Helical" evidence="6">
    <location>
        <begin position="183"/>
        <end position="206"/>
    </location>
</feature>
<feature type="transmembrane region" description="Helical" evidence="6">
    <location>
        <begin position="47"/>
        <end position="65"/>
    </location>
</feature>
<name>A0A6I4VSC4_9BACL</name>
<dbReference type="AlphaFoldDB" id="A0A6I4VSC4"/>
<dbReference type="Proteomes" id="UP000430692">
    <property type="component" value="Unassembled WGS sequence"/>
</dbReference>
<evidence type="ECO:0000256" key="3">
    <source>
        <dbReference type="ARBA" id="ARBA00022692"/>
    </source>
</evidence>
<feature type="transmembrane region" description="Helical" evidence="6">
    <location>
        <begin position="86"/>
        <end position="109"/>
    </location>
</feature>
<feature type="transmembrane region" description="Helical" evidence="6">
    <location>
        <begin position="286"/>
        <end position="310"/>
    </location>
</feature>
<dbReference type="CDD" id="cd13124">
    <property type="entry name" value="MATE_SpoVB_like"/>
    <property type="match status" value="1"/>
</dbReference>
<evidence type="ECO:0000256" key="6">
    <source>
        <dbReference type="SAM" id="Phobius"/>
    </source>
</evidence>
<dbReference type="Pfam" id="PF01943">
    <property type="entry name" value="Polysacc_synt"/>
    <property type="match status" value="1"/>
</dbReference>
<dbReference type="PANTHER" id="PTHR30250">
    <property type="entry name" value="PST FAMILY PREDICTED COLANIC ACID TRANSPORTER"/>
    <property type="match status" value="1"/>
</dbReference>
<dbReference type="InterPro" id="IPR002797">
    <property type="entry name" value="Polysacc_synth"/>
</dbReference>
<evidence type="ECO:0000256" key="2">
    <source>
        <dbReference type="ARBA" id="ARBA00022475"/>
    </source>
</evidence>
<keyword evidence="3 6" id="KW-0812">Transmembrane</keyword>